<sequence length="266" mass="27894">MILSNKTAIIYGGSGAIGSAIARAFYQAGANIFLVARDAVKLERVAAEIGKDSGRIHTDTLDVLDETAVHRHVAEVVKQTGRIDISVNVTGTFHIQGVSFPELSLEDFLFPVTTYIRANFITAQAAAKFMIKQKSGVLLSISTPGSKLPGTGFMGYGLACSGIEALNRHFAGELGAYGIRSLCLRPDAMPEAAAHGSHSNEVFAKAAGGAGISIADMLEQHAQANTLLKRLPTLEEVANAALFMASDQASAITGTVINLTCGSMVD</sequence>
<dbReference type="OrthoDB" id="670853at2"/>
<dbReference type="PRINTS" id="PR00081">
    <property type="entry name" value="GDHRDH"/>
</dbReference>
<evidence type="ECO:0000256" key="2">
    <source>
        <dbReference type="ARBA" id="ARBA00023002"/>
    </source>
</evidence>
<dbReference type="PANTHER" id="PTHR43669">
    <property type="entry name" value="5-KETO-D-GLUCONATE 5-REDUCTASE"/>
    <property type="match status" value="1"/>
</dbReference>
<dbReference type="Gene3D" id="3.40.50.720">
    <property type="entry name" value="NAD(P)-binding Rossmann-like Domain"/>
    <property type="match status" value="1"/>
</dbReference>
<dbReference type="AlphaFoldDB" id="A0A4Q7MUD7"/>
<dbReference type="Pfam" id="PF13561">
    <property type="entry name" value="adh_short_C2"/>
    <property type="match status" value="1"/>
</dbReference>
<evidence type="ECO:0000256" key="1">
    <source>
        <dbReference type="ARBA" id="ARBA00006484"/>
    </source>
</evidence>
<organism evidence="3 4">
    <name type="scientific">Pseudobacter ginsenosidimutans</name>
    <dbReference type="NCBI Taxonomy" id="661488"/>
    <lineage>
        <taxon>Bacteria</taxon>
        <taxon>Pseudomonadati</taxon>
        <taxon>Bacteroidota</taxon>
        <taxon>Chitinophagia</taxon>
        <taxon>Chitinophagales</taxon>
        <taxon>Chitinophagaceae</taxon>
        <taxon>Pseudobacter</taxon>
    </lineage>
</organism>
<name>A0A4Q7MUD7_9BACT</name>
<dbReference type="EMBL" id="SGXA01000002">
    <property type="protein sequence ID" value="RZS70703.1"/>
    <property type="molecule type" value="Genomic_DNA"/>
</dbReference>
<keyword evidence="4" id="KW-1185">Reference proteome</keyword>
<gene>
    <name evidence="3" type="ORF">EV199_2596</name>
</gene>
<protein>
    <submittedName>
        <fullName evidence="3">NAD(P)-dependent dehydrogenase (Short-subunit alcohol dehydrogenase family)</fullName>
    </submittedName>
</protein>
<dbReference type="SUPFAM" id="SSF51735">
    <property type="entry name" value="NAD(P)-binding Rossmann-fold domains"/>
    <property type="match status" value="1"/>
</dbReference>
<dbReference type="Proteomes" id="UP000293874">
    <property type="component" value="Unassembled WGS sequence"/>
</dbReference>
<dbReference type="GO" id="GO:0016491">
    <property type="term" value="F:oxidoreductase activity"/>
    <property type="evidence" value="ECO:0007669"/>
    <property type="project" value="UniProtKB-KW"/>
</dbReference>
<reference evidence="3 4" key="1">
    <citation type="submission" date="2019-02" db="EMBL/GenBank/DDBJ databases">
        <title>Genomic Encyclopedia of Type Strains, Phase IV (KMG-IV): sequencing the most valuable type-strain genomes for metagenomic binning, comparative biology and taxonomic classification.</title>
        <authorList>
            <person name="Goeker M."/>
        </authorList>
    </citation>
    <scope>NUCLEOTIDE SEQUENCE [LARGE SCALE GENOMIC DNA]</scope>
    <source>
        <strain evidence="3 4">DSM 18116</strain>
    </source>
</reference>
<dbReference type="InterPro" id="IPR002347">
    <property type="entry name" value="SDR_fam"/>
</dbReference>
<accession>A0A4Q7MUD7</accession>
<dbReference type="PANTHER" id="PTHR43669:SF3">
    <property type="entry name" value="ALCOHOL DEHYDROGENASE, PUTATIVE (AFU_ORTHOLOGUE AFUA_3G03445)-RELATED"/>
    <property type="match status" value="1"/>
</dbReference>
<comment type="similarity">
    <text evidence="1">Belongs to the short-chain dehydrogenases/reductases (SDR) family.</text>
</comment>
<comment type="caution">
    <text evidence="3">The sequence shown here is derived from an EMBL/GenBank/DDBJ whole genome shotgun (WGS) entry which is preliminary data.</text>
</comment>
<evidence type="ECO:0000313" key="4">
    <source>
        <dbReference type="Proteomes" id="UP000293874"/>
    </source>
</evidence>
<dbReference type="InterPro" id="IPR036291">
    <property type="entry name" value="NAD(P)-bd_dom_sf"/>
</dbReference>
<dbReference type="RefSeq" id="WP_130541172.1">
    <property type="nucleotide sequence ID" value="NZ_CP042431.1"/>
</dbReference>
<proteinExistence type="inferred from homology"/>
<dbReference type="CDD" id="cd05233">
    <property type="entry name" value="SDR_c"/>
    <property type="match status" value="1"/>
</dbReference>
<keyword evidence="2" id="KW-0560">Oxidoreductase</keyword>
<evidence type="ECO:0000313" key="3">
    <source>
        <dbReference type="EMBL" id="RZS70703.1"/>
    </source>
</evidence>